<accession>A0ABQ9HPJ8</accession>
<dbReference type="EMBL" id="JARBHB010000004">
    <property type="protein sequence ID" value="KAJ8886074.1"/>
    <property type="molecule type" value="Genomic_DNA"/>
</dbReference>
<keyword evidence="2" id="KW-1185">Reference proteome</keyword>
<comment type="caution">
    <text evidence="1">The sequence shown here is derived from an EMBL/GenBank/DDBJ whole genome shotgun (WGS) entry which is preliminary data.</text>
</comment>
<dbReference type="Proteomes" id="UP001159363">
    <property type="component" value="Chromosome X"/>
</dbReference>
<evidence type="ECO:0000313" key="2">
    <source>
        <dbReference type="Proteomes" id="UP001159363"/>
    </source>
</evidence>
<sequence>MLIHPDQLGIVGPDNRCKHNNHRKADEQCNNATDEENVRLEGKYQDHIKRKQISRDLKRADVEMALKNKKIRVCDFNLHSSASYNMLRKEPTFPIVGLSTFMAIDVWRRSAGAVRRHVTHTHTYSAILVGDHHLGRYRPSTILDAGKDSDGPVGYVGTGAKESDNFGSGVLGTAAEKFDGSFEDFVGVTTEEVDGTVPSVDDRTALVAVDDDSDTKLDAASDVYITAEEVDGTGKTGKISLEEEIDDEKQFAVAGANEVGNDSNDLLGTSPEELDGPLVATISSGVPEGAQMQVDHAQYMTRQNDHCIPAQVSRLSAVQAAGQNMRHKATQVQNKSYFSTSCNAQYFHNNNIDTMVLAATLQKSLLSLMVSVLQIVSIQPLMQSSEEYTVIVDDSTRDDPFRHERLEIFAMVVWIHSQVFILSKCDLIGRRGTDVLLSTRTSTSGNVGTSLVLPYSSPSYPMQTSSMPHVHRACLPVTKCGRHGAAVARKTWIAFPSLVRNLDHVTPASQSRSTKEPFRDFRTSMKFGETVQDIRIGRNCYKIGGSQLFSNSNTNIKEALIQIPRPGCVGKHRNIQDRENCPTLLPQCREVKRETKIRDFVMLRNRTNSLEFVPVVVRRLSKDALQKGLTDTGASFKPDDNTETLRQQMEDLNAAIVNQSHTMLSTQERQSKRLMCQSIMCMTSKSVENGINRVCRKKEEMPLKGSSWTLATAENERIRYMRILWIDDGYVSKGSTAMRSLYVSCGNFHHRPENLNRLVYHLKNCHWLIGVAFAAKTLPSSLLHDDTKLLIGKAGQQRDGLLKFARICLRNIYTRHLPPRSACLHHCTQKSQLAHLSGGPIDVCVCACLADKFRNLQLLDGGKTPRLRRMHGDKTPGLRRLDGDKTPALRRLDGDKTPGLRWLDGGKMPGLRWLDVVAMLVLQRHEVQK</sequence>
<protein>
    <submittedName>
        <fullName evidence="1">Uncharacterized protein</fullName>
    </submittedName>
</protein>
<name>A0ABQ9HPJ8_9NEOP</name>
<gene>
    <name evidence="1" type="ORF">PR048_012280</name>
</gene>
<evidence type="ECO:0000313" key="1">
    <source>
        <dbReference type="EMBL" id="KAJ8886074.1"/>
    </source>
</evidence>
<proteinExistence type="predicted"/>
<reference evidence="1 2" key="1">
    <citation type="submission" date="2023-02" db="EMBL/GenBank/DDBJ databases">
        <title>LHISI_Scaffold_Assembly.</title>
        <authorList>
            <person name="Stuart O.P."/>
            <person name="Cleave R."/>
            <person name="Magrath M.J.L."/>
            <person name="Mikheyev A.S."/>
        </authorList>
    </citation>
    <scope>NUCLEOTIDE SEQUENCE [LARGE SCALE GENOMIC DNA]</scope>
    <source>
        <strain evidence="1">Daus_M_001</strain>
        <tissue evidence="1">Leg muscle</tissue>
    </source>
</reference>
<organism evidence="1 2">
    <name type="scientific">Dryococelus australis</name>
    <dbReference type="NCBI Taxonomy" id="614101"/>
    <lineage>
        <taxon>Eukaryota</taxon>
        <taxon>Metazoa</taxon>
        <taxon>Ecdysozoa</taxon>
        <taxon>Arthropoda</taxon>
        <taxon>Hexapoda</taxon>
        <taxon>Insecta</taxon>
        <taxon>Pterygota</taxon>
        <taxon>Neoptera</taxon>
        <taxon>Polyneoptera</taxon>
        <taxon>Phasmatodea</taxon>
        <taxon>Verophasmatodea</taxon>
        <taxon>Anareolatae</taxon>
        <taxon>Phasmatidae</taxon>
        <taxon>Eurycanthinae</taxon>
        <taxon>Dryococelus</taxon>
    </lineage>
</organism>